<dbReference type="PANTHER" id="PTHR47197">
    <property type="entry name" value="PROTEIN NIRF"/>
    <property type="match status" value="1"/>
</dbReference>
<sequence length="1023" mass="109715">MTVEFSQPTVDISSDNTVLALDPPRVLGATQPIVGAHIGVSLAIHDLVIDDPGNDDLGATVEVDPPLAGTVDPGDVVELWLEGETALLDSEIIVDENAITTLRIPKGRLHADRVNVLFYIIRRGSENRGRSLELTLLYNKIRPGLEDLELDVDGHSELALLLPDAIKNGVEADFVSAQVCVSYPHCRAYDTITLKCNGEFMTYKVGQNEAPQPPNPGLPTPITVCFTVERAFLERAVDPLDHQFDFSCTVTDQLGNGPDMRAPWSAVQTVEEDLAGTRFVKPILLENLDDYPGDDSSLIELEKLGSKPLSVFVKTEDSRIFIGDRIVAVYTAKLSGQPDIVETVSGVVEGRLGQKLPCVLEVPNDKVLSGYSVTVVYEVFRGETPIGQSRVAHARVVGESTIELNPPTLVSAPNPFDPLNYPQGVSVRVDFASALPGDMARLYPVNPLPDSPAFIDQPLDQKFALFTLDATFLGLWHGKVPQLAWKLIKGDQPIAESKPLVVTVNRIANDDPRLPTPTIDGATGDGVLDVARMQDTAQLRVAAWLLQVSRHCIWLRYDGFDKEGVATEWVVWAGAPHASTSGVTMTAAIAWLRTLKDGSKVTITFGVNFAKQADAAMMVRFAVQVYTVRAVQLGIPAFTNPPYVIDPAGQVKGIVMRLTDDKGQPVVGALTLTLPVGFTFADGGSGVREFTTASDGTVTVSGVKGHSTPGSYDLIVVSGEQSVKAAVTIIGVIQHISVYTYLTGMVLNQDGSRAYACHDESQSKITIIDTINHKVIKEISGGGRWAHIIAISRDEKRLVTSDYTSQTISFYDPVSQTFIRTIATPAGGDIALSPDGKRAFLPVAVGTQPNVLIVDVERQTVVKTVPLGQGGQPLSIALTPDGTRALVAPVNGGVAVFNTVSETVIKNLSIKSHWGRIAISEDGSRAVVCMDDYGVAVIDAVNWTVIGTVSIGGWCKDLAISPDGSRVYVTSAQTILIINIASLKVEKTIQVDGDTGAIAISPDGTRAYVSNKSRNTVMVMAIG</sequence>
<name>A0A5E7GWF3_PSEFL</name>
<dbReference type="InterPro" id="IPR011048">
    <property type="entry name" value="Haem_d1_sf"/>
</dbReference>
<dbReference type="InterPro" id="IPR015943">
    <property type="entry name" value="WD40/YVTN_repeat-like_dom_sf"/>
</dbReference>
<reference evidence="1 2" key="1">
    <citation type="submission" date="2019-09" db="EMBL/GenBank/DDBJ databases">
        <authorList>
            <person name="Chandra G."/>
            <person name="Truman W A."/>
        </authorList>
    </citation>
    <scope>NUCLEOTIDE SEQUENCE [LARGE SCALE GENOMIC DNA]</scope>
    <source>
        <strain evidence="1">PS880</strain>
    </source>
</reference>
<evidence type="ECO:0000313" key="1">
    <source>
        <dbReference type="EMBL" id="VVO55920.1"/>
    </source>
</evidence>
<dbReference type="Gene3D" id="2.130.10.10">
    <property type="entry name" value="YVTN repeat-like/Quinoprotein amine dehydrogenase"/>
    <property type="match status" value="2"/>
</dbReference>
<organism evidence="1 2">
    <name type="scientific">Pseudomonas fluorescens</name>
    <dbReference type="NCBI Taxonomy" id="294"/>
    <lineage>
        <taxon>Bacteria</taxon>
        <taxon>Pseudomonadati</taxon>
        <taxon>Pseudomonadota</taxon>
        <taxon>Gammaproteobacteria</taxon>
        <taxon>Pseudomonadales</taxon>
        <taxon>Pseudomonadaceae</taxon>
        <taxon>Pseudomonas</taxon>
    </lineage>
</organism>
<dbReference type="AlphaFoldDB" id="A0A5E7GWF3"/>
<dbReference type="RefSeq" id="WP_150778512.1">
    <property type="nucleotide sequence ID" value="NZ_CABVIH010000002.1"/>
</dbReference>
<dbReference type="Proteomes" id="UP000375525">
    <property type="component" value="Unassembled WGS sequence"/>
</dbReference>
<dbReference type="EMBL" id="CABVIH010000002">
    <property type="protein sequence ID" value="VVO55920.1"/>
    <property type="molecule type" value="Genomic_DNA"/>
</dbReference>
<dbReference type="PANTHER" id="PTHR47197:SF3">
    <property type="entry name" value="DIHYDRO-HEME D1 DEHYDROGENASE"/>
    <property type="match status" value="1"/>
</dbReference>
<dbReference type="InterPro" id="IPR051200">
    <property type="entry name" value="Host-pathogen_enzymatic-act"/>
</dbReference>
<evidence type="ECO:0000313" key="2">
    <source>
        <dbReference type="Proteomes" id="UP000375525"/>
    </source>
</evidence>
<proteinExistence type="predicted"/>
<accession>A0A5E7GWF3</accession>
<protein>
    <submittedName>
        <fullName evidence="1">Uncharacterized protein</fullName>
    </submittedName>
</protein>
<dbReference type="OrthoDB" id="6461088at2"/>
<gene>
    <name evidence="1" type="ORF">PS880_00544</name>
</gene>
<dbReference type="SUPFAM" id="SSF51004">
    <property type="entry name" value="C-terminal (heme d1) domain of cytochrome cd1-nitrite reductase"/>
    <property type="match status" value="1"/>
</dbReference>